<protein>
    <submittedName>
        <fullName evidence="2">Uncharacterized protein</fullName>
    </submittedName>
</protein>
<dbReference type="Gene3D" id="1.10.375.10">
    <property type="entry name" value="Human Immunodeficiency Virus Type 1 Capsid Protein"/>
    <property type="match status" value="1"/>
</dbReference>
<dbReference type="OrthoDB" id="9049599at2759"/>
<dbReference type="AlphaFoldDB" id="A0A8K1D6W7"/>
<accession>A0A8K1D6W7</accession>
<organism evidence="2 3">
    <name type="scientific">Zosterops borbonicus</name>
    <dbReference type="NCBI Taxonomy" id="364589"/>
    <lineage>
        <taxon>Eukaryota</taxon>
        <taxon>Metazoa</taxon>
        <taxon>Chordata</taxon>
        <taxon>Craniata</taxon>
        <taxon>Vertebrata</taxon>
        <taxon>Euteleostomi</taxon>
        <taxon>Archelosauria</taxon>
        <taxon>Archosauria</taxon>
        <taxon>Dinosauria</taxon>
        <taxon>Saurischia</taxon>
        <taxon>Theropoda</taxon>
        <taxon>Coelurosauria</taxon>
        <taxon>Aves</taxon>
        <taxon>Neognathae</taxon>
        <taxon>Neoaves</taxon>
        <taxon>Telluraves</taxon>
        <taxon>Australaves</taxon>
        <taxon>Passeriformes</taxon>
        <taxon>Sylvioidea</taxon>
        <taxon>Zosteropidae</taxon>
        <taxon>Zosterops</taxon>
    </lineage>
</organism>
<reference evidence="2" key="1">
    <citation type="submission" date="2019-04" db="EMBL/GenBank/DDBJ databases">
        <title>Genome assembly of Zosterops borbonicus 15179.</title>
        <authorList>
            <person name="Leroy T."/>
            <person name="Anselmetti Y."/>
            <person name="Tilak M.-K."/>
            <person name="Nabholz B."/>
        </authorList>
    </citation>
    <scope>NUCLEOTIDE SEQUENCE</scope>
    <source>
        <strain evidence="2">HGM_15179</strain>
        <tissue evidence="2">Muscle</tissue>
    </source>
</reference>
<evidence type="ECO:0000256" key="1">
    <source>
        <dbReference type="SAM" id="MobiDB-lite"/>
    </source>
</evidence>
<comment type="caution">
    <text evidence="2">The sequence shown here is derived from an EMBL/GenBank/DDBJ whole genome shotgun (WGS) entry which is preliminary data.</text>
</comment>
<evidence type="ECO:0000313" key="2">
    <source>
        <dbReference type="EMBL" id="TRZ05711.1"/>
    </source>
</evidence>
<dbReference type="SUPFAM" id="SSF47943">
    <property type="entry name" value="Retrovirus capsid protein, N-terminal core domain"/>
    <property type="match status" value="1"/>
</dbReference>
<keyword evidence="3" id="KW-1185">Reference proteome</keyword>
<dbReference type="GO" id="GO:0016032">
    <property type="term" value="P:viral process"/>
    <property type="evidence" value="ECO:0007669"/>
    <property type="project" value="InterPro"/>
</dbReference>
<sequence length="114" mass="12994">MHGNSLLSPKNMMQSKKANEEDSESEEGHHLLPLREVPTALEVTGYINVPINTGDVQTFKKEMGRRMDDPFGVAERLDEFLGTSIYSFEDISLILRSSFNFEEREMIGQAEIRD</sequence>
<name>A0A8K1D6W7_9PASS</name>
<proteinExistence type="predicted"/>
<dbReference type="Proteomes" id="UP000796761">
    <property type="component" value="Unassembled WGS sequence"/>
</dbReference>
<feature type="compositionally biased region" description="Polar residues" evidence="1">
    <location>
        <begin position="1"/>
        <end position="16"/>
    </location>
</feature>
<feature type="region of interest" description="Disordered" evidence="1">
    <location>
        <begin position="1"/>
        <end position="34"/>
    </location>
</feature>
<evidence type="ECO:0000313" key="3">
    <source>
        <dbReference type="Proteomes" id="UP000796761"/>
    </source>
</evidence>
<gene>
    <name evidence="2" type="ORF">HGM15179_021395</name>
</gene>
<dbReference type="EMBL" id="SWJQ01003586">
    <property type="protein sequence ID" value="TRZ05711.1"/>
    <property type="molecule type" value="Genomic_DNA"/>
</dbReference>
<dbReference type="InterPro" id="IPR008919">
    <property type="entry name" value="Retrov_capsid_N"/>
</dbReference>